<organism evidence="2 3">
    <name type="scientific">Salvia divinorum</name>
    <name type="common">Maria pastora</name>
    <name type="synonym">Diviner's sage</name>
    <dbReference type="NCBI Taxonomy" id="28513"/>
    <lineage>
        <taxon>Eukaryota</taxon>
        <taxon>Viridiplantae</taxon>
        <taxon>Streptophyta</taxon>
        <taxon>Embryophyta</taxon>
        <taxon>Tracheophyta</taxon>
        <taxon>Spermatophyta</taxon>
        <taxon>Magnoliopsida</taxon>
        <taxon>eudicotyledons</taxon>
        <taxon>Gunneridae</taxon>
        <taxon>Pentapetalae</taxon>
        <taxon>asterids</taxon>
        <taxon>lamiids</taxon>
        <taxon>Lamiales</taxon>
        <taxon>Lamiaceae</taxon>
        <taxon>Nepetoideae</taxon>
        <taxon>Mentheae</taxon>
        <taxon>Salviinae</taxon>
        <taxon>Salvia</taxon>
        <taxon>Salvia subgen. Calosphace</taxon>
    </lineage>
</organism>
<feature type="region of interest" description="Disordered" evidence="1">
    <location>
        <begin position="66"/>
        <end position="87"/>
    </location>
</feature>
<reference evidence="2 3" key="1">
    <citation type="submission" date="2024-06" db="EMBL/GenBank/DDBJ databases">
        <title>A chromosome level genome sequence of Diviner's sage (Salvia divinorum).</title>
        <authorList>
            <person name="Ford S.A."/>
            <person name="Ro D.-K."/>
            <person name="Ness R.W."/>
            <person name="Phillips M.A."/>
        </authorList>
    </citation>
    <scope>NUCLEOTIDE SEQUENCE [LARGE SCALE GENOMIC DNA]</scope>
    <source>
        <strain evidence="2">SAF-2024a</strain>
        <tissue evidence="2">Leaf</tissue>
    </source>
</reference>
<dbReference type="EMBL" id="JBEAFC010000012">
    <property type="protein sequence ID" value="KAL1534739.1"/>
    <property type="molecule type" value="Genomic_DNA"/>
</dbReference>
<comment type="caution">
    <text evidence="2">The sequence shown here is derived from an EMBL/GenBank/DDBJ whole genome shotgun (WGS) entry which is preliminary data.</text>
</comment>
<evidence type="ECO:0000313" key="2">
    <source>
        <dbReference type="EMBL" id="KAL1534739.1"/>
    </source>
</evidence>
<dbReference type="AlphaFoldDB" id="A0ABD1FSE1"/>
<feature type="compositionally biased region" description="Pro residues" evidence="1">
    <location>
        <begin position="71"/>
        <end position="80"/>
    </location>
</feature>
<accession>A0ABD1FSE1</accession>
<name>A0ABD1FSE1_SALDI</name>
<evidence type="ECO:0000256" key="1">
    <source>
        <dbReference type="SAM" id="MobiDB-lite"/>
    </source>
</evidence>
<proteinExistence type="predicted"/>
<dbReference type="Proteomes" id="UP001567538">
    <property type="component" value="Unassembled WGS sequence"/>
</dbReference>
<protein>
    <submittedName>
        <fullName evidence="2">Uncharacterized protein</fullName>
    </submittedName>
</protein>
<sequence>MVQWNEPWLVCTEHELCWARGMVVEEVSTRWNRGEGHEAEQLRPAGDIVFLFTHPIYISLPAASATAPRRSWPPPSPPSPTAAAAPTRISSRGTLSFPAWSDSGLEVVLVGTKIWCLICRAQA</sequence>
<keyword evidence="3" id="KW-1185">Reference proteome</keyword>
<evidence type="ECO:0000313" key="3">
    <source>
        <dbReference type="Proteomes" id="UP001567538"/>
    </source>
</evidence>
<gene>
    <name evidence="2" type="ORF">AAHA92_30883</name>
</gene>